<name>A0A4P2QF44_SORCE</name>
<organism evidence="1 2">
    <name type="scientific">Sorangium cellulosum</name>
    <name type="common">Polyangium cellulosum</name>
    <dbReference type="NCBI Taxonomy" id="56"/>
    <lineage>
        <taxon>Bacteria</taxon>
        <taxon>Pseudomonadati</taxon>
        <taxon>Myxococcota</taxon>
        <taxon>Polyangia</taxon>
        <taxon>Polyangiales</taxon>
        <taxon>Polyangiaceae</taxon>
        <taxon>Sorangium</taxon>
    </lineage>
</organism>
<dbReference type="Proteomes" id="UP000295497">
    <property type="component" value="Chromosome"/>
</dbReference>
<protein>
    <recommendedName>
        <fullName evidence="3">Restriction endonuclease type IV Mrr domain-containing protein</fullName>
    </recommendedName>
</protein>
<evidence type="ECO:0008006" key="3">
    <source>
        <dbReference type="Google" id="ProtNLM"/>
    </source>
</evidence>
<evidence type="ECO:0000313" key="1">
    <source>
        <dbReference type="EMBL" id="AUX28389.1"/>
    </source>
</evidence>
<dbReference type="AlphaFoldDB" id="A0A4P2QF44"/>
<reference evidence="1 2" key="1">
    <citation type="submission" date="2015-09" db="EMBL/GenBank/DDBJ databases">
        <title>Sorangium comparison.</title>
        <authorList>
            <person name="Zaburannyi N."/>
            <person name="Bunk B."/>
            <person name="Overmann J."/>
            <person name="Mueller R."/>
        </authorList>
    </citation>
    <scope>NUCLEOTIDE SEQUENCE [LARGE SCALE GENOMIC DNA]</scope>
    <source>
        <strain evidence="1 2">So ce836</strain>
    </source>
</reference>
<dbReference type="RefSeq" id="WP_129572748.1">
    <property type="nucleotide sequence ID" value="NZ_CP012672.1"/>
</dbReference>
<accession>A0A4P2QF44</accession>
<dbReference type="EMBL" id="CP012672">
    <property type="protein sequence ID" value="AUX28389.1"/>
    <property type="molecule type" value="Genomic_DNA"/>
</dbReference>
<sequence>MRLEGLTSFVEALDPTSLREVARHCLRARGFEPSLSDGPNDGGVDFLLYLVGNLRAPMAVQVSTEKRWSAKLLEDAQKASKLGISDLLFVSSRRIPNTDFQGISDRILGSSGVRVQKMDQQDIAGLALDKGFHEKILAAHGIHLQRSETASLLPPDLRRDVAYACAFFSSDAREFRKTAVTEAIFMALVKGGGKLDRDALIDQVSVSLGLSENQRALVQSAIDRLLQEGRLHGKNGKVRIEERELASRQAMQSIQQANAEALRRDIEEVLAQYGKKGQSRDVAVEAIGNDLGALLMATASGMSAEVDITRHQDRMMDGVRTRLGRLESTLASLGIPAENRKPLLQELAHRASSSSFGKQLVAGELMIHLLDLQTSHLVRALQGRDTIEVVLDTPVSMPMLCNLLYGPASQELFVASQHLYDQMLAHRIRALVPRVYLEEIASHLIEAYRNYQEIIDLDPDLRASENAFVAHYVSIRIADSNAVGSFSEYLRDFGLNEALARGDFYVARDTLMRRLEATLGQYHLRCVDLPTDKSSRRWAEDTISFLQRDGDLKGRSRVVIDHDAATLAWLSGREADARVAYVFCTWDRLHFEVRRQRETTWDVLNPVALGDLLSLAANDEHELRLASPWVLAMQFSDADAMKGAEVWDKIARLEKDNLKDARLRAEARKFKDTWLEENARDPRTRSMQDAWERWKKAYLPSP</sequence>
<gene>
    <name evidence="1" type="ORF">SOCE836_004590</name>
</gene>
<evidence type="ECO:0000313" key="2">
    <source>
        <dbReference type="Proteomes" id="UP000295497"/>
    </source>
</evidence>
<proteinExistence type="predicted"/>